<evidence type="ECO:0000256" key="26">
    <source>
        <dbReference type="ARBA" id="ARBA00042837"/>
    </source>
</evidence>
<feature type="transmembrane region" description="Helical" evidence="47">
    <location>
        <begin position="273"/>
        <end position="291"/>
    </location>
</feature>
<comment type="catalytic activity">
    <reaction evidence="17">
        <text>glycyl-L-glutamate(out) + 2 H(+)(out) = glycyl-L-glutamate(in) + 2 H(+)(in)</text>
        <dbReference type="Rhea" id="RHEA:71691"/>
        <dbReference type="ChEBI" id="CHEBI:15378"/>
        <dbReference type="ChEBI" id="CHEBI:73784"/>
    </reaction>
    <physiologicalReaction direction="left-to-right" evidence="17">
        <dbReference type="Rhea" id="RHEA:71692"/>
    </physiologicalReaction>
</comment>
<dbReference type="InterPro" id="IPR036259">
    <property type="entry name" value="MFS_trans_sf"/>
</dbReference>
<evidence type="ECO:0000256" key="6">
    <source>
        <dbReference type="ARBA" id="ARBA00022847"/>
    </source>
</evidence>
<reference evidence="48 49" key="1">
    <citation type="submission" date="2019-09" db="EMBL/GenBank/DDBJ databases">
        <title>Bird 10,000 Genomes (B10K) Project - Family phase.</title>
        <authorList>
            <person name="Zhang G."/>
        </authorList>
    </citation>
    <scope>NUCLEOTIDE SEQUENCE [LARGE SCALE GENOMIC DNA]</scope>
    <source>
        <strain evidence="48">B10K-DU-001-62</strain>
        <tissue evidence="48">Muscle</tissue>
    </source>
</reference>
<keyword evidence="7" id="KW-0571">Peptide transport</keyword>
<comment type="catalytic activity">
    <reaction evidence="18">
        <text>glycylglycyl-L-proline(out) + H(+)(out) = glycylglycyl-L-proline(in) + H(+)(in)</text>
        <dbReference type="Rhea" id="RHEA:64440"/>
        <dbReference type="ChEBI" id="CHEBI:15378"/>
        <dbReference type="ChEBI" id="CHEBI:155851"/>
    </reaction>
    <physiologicalReaction direction="left-to-right" evidence="18">
        <dbReference type="Rhea" id="RHEA:64441"/>
    </physiologicalReaction>
</comment>
<evidence type="ECO:0000256" key="25">
    <source>
        <dbReference type="ARBA" id="ARBA00041329"/>
    </source>
</evidence>
<comment type="catalytic activity">
    <reaction evidence="44">
        <text>L-alanyl-L-leucyl-L-alanine(out) + H(+)(out) = L-alanyl-L-leucyl-L-alanine(in) + H(+)(in)</text>
        <dbReference type="Rhea" id="RHEA:71723"/>
        <dbReference type="ChEBI" id="CHEBI:15378"/>
        <dbReference type="ChEBI" id="CHEBI:191212"/>
    </reaction>
    <physiologicalReaction direction="left-to-right" evidence="44">
        <dbReference type="Rhea" id="RHEA:71724"/>
    </physiologicalReaction>
</comment>
<evidence type="ECO:0000256" key="20">
    <source>
        <dbReference type="ARBA" id="ARBA00036515"/>
    </source>
</evidence>
<feature type="transmembrane region" description="Helical" evidence="47">
    <location>
        <begin position="75"/>
        <end position="94"/>
    </location>
</feature>
<protein>
    <recommendedName>
        <fullName evidence="24">Solute carrier family 15 member 1</fullName>
    </recommendedName>
    <alternativeName>
        <fullName evidence="27">Intestinal H(+)/peptide cotransporter</fullName>
    </alternativeName>
    <alternativeName>
        <fullName evidence="25">Oligopeptide transporter, small intestine isoform</fullName>
    </alternativeName>
    <alternativeName>
        <fullName evidence="26">Peptide transporter 1</fullName>
    </alternativeName>
</protein>
<evidence type="ECO:0000256" key="31">
    <source>
        <dbReference type="ARBA" id="ARBA00050377"/>
    </source>
</evidence>
<comment type="caution">
    <text evidence="48">The sequence shown here is derived from an EMBL/GenBank/DDBJ whole genome shotgun (WGS) entry which is preliminary data.</text>
</comment>
<evidence type="ECO:0000256" key="42">
    <source>
        <dbReference type="ARBA" id="ARBA00052370"/>
    </source>
</evidence>
<keyword evidence="49" id="KW-1185">Reference proteome</keyword>
<comment type="similarity">
    <text evidence="2 45">Belongs to the major facilitator superfamily. Proton-dependent oligopeptide transporter (POT/PTR) (TC 2.A.17) family.</text>
</comment>
<feature type="transmembrane region" description="Helical" evidence="47">
    <location>
        <begin position="354"/>
        <end position="374"/>
    </location>
</feature>
<keyword evidence="4" id="KW-1003">Cell membrane</keyword>
<evidence type="ECO:0000256" key="44">
    <source>
        <dbReference type="ARBA" id="ARBA00052590"/>
    </source>
</evidence>
<comment type="catalytic activity">
    <reaction evidence="33">
        <text>N-acetyl-D-muramoyl-L-alanyl-D-isoglutamine(out) + 2 H(+)(out) = N-acetyl-D-muramoyl-L-alanyl-D-isoglutamine(in) + 2 H(+)(in)</text>
        <dbReference type="Rhea" id="RHEA:64408"/>
        <dbReference type="ChEBI" id="CHEBI:15378"/>
        <dbReference type="ChEBI" id="CHEBI:155830"/>
    </reaction>
</comment>
<evidence type="ECO:0000256" key="23">
    <source>
        <dbReference type="ARBA" id="ARBA00036905"/>
    </source>
</evidence>
<evidence type="ECO:0000256" key="30">
    <source>
        <dbReference type="ARBA" id="ARBA00050357"/>
    </source>
</evidence>
<keyword evidence="5 45" id="KW-0812">Transmembrane</keyword>
<dbReference type="SUPFAM" id="SSF103473">
    <property type="entry name" value="MFS general substrate transporter"/>
    <property type="match status" value="2"/>
</dbReference>
<keyword evidence="10 47" id="KW-0472">Membrane</keyword>
<feature type="transmembrane region" description="Helical" evidence="47">
    <location>
        <begin position="49"/>
        <end position="68"/>
    </location>
</feature>
<evidence type="ECO:0000256" key="7">
    <source>
        <dbReference type="ARBA" id="ARBA00022856"/>
    </source>
</evidence>
<feature type="transmembrane region" description="Helical" evidence="47">
    <location>
        <begin position="610"/>
        <end position="631"/>
    </location>
</feature>
<evidence type="ECO:0000256" key="10">
    <source>
        <dbReference type="ARBA" id="ARBA00023136"/>
    </source>
</evidence>
<gene>
    <name evidence="48" type="primary">Slc15a1</name>
    <name evidence="48" type="ORF">GALDEA_R05203</name>
</gene>
<comment type="catalytic activity">
    <reaction evidence="23">
        <text>glycylglycyl-L-isoleucine(out) + H(+)(out) = glycylglycyl-L-isoleucine(in) + H(+)(in)</text>
        <dbReference type="Rhea" id="RHEA:64436"/>
        <dbReference type="ChEBI" id="CHEBI:15378"/>
        <dbReference type="ChEBI" id="CHEBI:155850"/>
    </reaction>
    <physiologicalReaction direction="left-to-right" evidence="23">
        <dbReference type="Rhea" id="RHEA:64437"/>
    </physiologicalReaction>
</comment>
<evidence type="ECO:0000256" key="32">
    <source>
        <dbReference type="ARBA" id="ARBA00050390"/>
    </source>
</evidence>
<comment type="catalytic activity">
    <reaction evidence="13">
        <text>a dipeptide(out) + H(+)(out) = a dipeptide(in) + H(+)(in)</text>
        <dbReference type="Rhea" id="RHEA:64392"/>
        <dbReference type="ChEBI" id="CHEBI:15378"/>
        <dbReference type="ChEBI" id="CHEBI:90799"/>
    </reaction>
    <physiologicalReaction direction="left-to-right" evidence="13">
        <dbReference type="Rhea" id="RHEA:64393"/>
    </physiologicalReaction>
</comment>
<comment type="catalytic activity">
    <reaction evidence="12">
        <text>glycyl-sarcosine(out) + H(+)(out) = glycyl-sarcosine(in) + H(+)(in)</text>
        <dbReference type="Rhea" id="RHEA:64396"/>
        <dbReference type="ChEBI" id="CHEBI:15378"/>
        <dbReference type="ChEBI" id="CHEBI:155838"/>
    </reaction>
    <physiologicalReaction direction="left-to-right" evidence="12">
        <dbReference type="Rhea" id="RHEA:64397"/>
    </physiologicalReaction>
</comment>
<dbReference type="NCBIfam" id="TIGR00926">
    <property type="entry name" value="2A1704"/>
    <property type="match status" value="1"/>
</dbReference>
<comment type="catalytic activity">
    <reaction evidence="38">
        <text>L-phenylalanyl-L-phenylalanine(out) + H(+)(out) = L-phenylalanyl-L-phenylalanine(in) + H(+)(in)</text>
        <dbReference type="Rhea" id="RHEA:71707"/>
        <dbReference type="ChEBI" id="CHEBI:15378"/>
        <dbReference type="ChEBI" id="CHEBI:191205"/>
    </reaction>
    <physiologicalReaction direction="left-to-right" evidence="38">
        <dbReference type="Rhea" id="RHEA:71708"/>
    </physiologicalReaction>
</comment>
<dbReference type="InterPro" id="IPR018456">
    <property type="entry name" value="PTR2_symporter_CS"/>
</dbReference>
<comment type="subunit">
    <text evidence="14">Interacts (via extracellular domain region) with trypsin.</text>
</comment>
<feature type="transmembrane region" description="Helical" evidence="47">
    <location>
        <begin position="194"/>
        <end position="213"/>
    </location>
</feature>
<dbReference type="GO" id="GO:0015293">
    <property type="term" value="F:symporter activity"/>
    <property type="evidence" value="ECO:0007669"/>
    <property type="project" value="UniProtKB-KW"/>
</dbReference>
<evidence type="ECO:0000256" key="4">
    <source>
        <dbReference type="ARBA" id="ARBA00022475"/>
    </source>
</evidence>
<comment type="catalytic activity">
    <reaction evidence="42">
        <text>L-alanyl-L-aspartate(out) + 2 H(+)(out) = L-alanyl-L-aspartate(in) + 2 H(+)(in)</text>
        <dbReference type="Rhea" id="RHEA:71695"/>
        <dbReference type="ChEBI" id="CHEBI:15378"/>
        <dbReference type="ChEBI" id="CHEBI:74363"/>
    </reaction>
    <physiologicalReaction direction="left-to-right" evidence="42">
        <dbReference type="Rhea" id="RHEA:71696"/>
    </physiologicalReaction>
</comment>
<keyword evidence="11" id="KW-0325">Glycoprotein</keyword>
<dbReference type="FunFam" id="1.20.1250.20:FF:000205">
    <property type="entry name" value="Solute carrier family 15 oligopeptide transporter member 1"/>
    <property type="match status" value="1"/>
</dbReference>
<feature type="transmembrane region" description="Helical" evidence="47">
    <location>
        <begin position="325"/>
        <end position="342"/>
    </location>
</feature>
<evidence type="ECO:0000256" key="19">
    <source>
        <dbReference type="ARBA" id="ARBA00036347"/>
    </source>
</evidence>
<comment type="catalytic activity">
    <reaction evidence="21">
        <text>glycyl-L-glutamine(out) + H(+)(out) = glycyl-L-glutamine(in) + H(+)(in)</text>
        <dbReference type="Rhea" id="RHEA:71671"/>
        <dbReference type="ChEBI" id="CHEBI:15378"/>
        <dbReference type="ChEBI" id="CHEBI:74392"/>
    </reaction>
    <physiologicalReaction direction="left-to-right" evidence="21">
        <dbReference type="Rhea" id="RHEA:71672"/>
    </physiologicalReaction>
    <physiologicalReaction direction="right-to-left" evidence="21">
        <dbReference type="Rhea" id="RHEA:71673"/>
    </physiologicalReaction>
</comment>
<feature type="non-terminal residue" evidence="48">
    <location>
        <position position="700"/>
    </location>
</feature>
<evidence type="ECO:0000256" key="15">
    <source>
        <dbReference type="ARBA" id="ARBA00034998"/>
    </source>
</evidence>
<dbReference type="Proteomes" id="UP000566440">
    <property type="component" value="Unassembled WGS sequence"/>
</dbReference>
<feature type="compositionally biased region" description="Basic and acidic residues" evidence="46">
    <location>
        <begin position="680"/>
        <end position="694"/>
    </location>
</feature>
<dbReference type="FunFam" id="1.20.1250.20:FF:000049">
    <property type="entry name" value="Solute carrier family 15 member 2"/>
    <property type="match status" value="1"/>
</dbReference>
<evidence type="ECO:0000256" key="34">
    <source>
        <dbReference type="ARBA" id="ARBA00051307"/>
    </source>
</evidence>
<evidence type="ECO:0000256" key="47">
    <source>
        <dbReference type="SAM" id="Phobius"/>
    </source>
</evidence>
<evidence type="ECO:0000256" key="16">
    <source>
        <dbReference type="ARBA" id="ARBA00035846"/>
    </source>
</evidence>
<evidence type="ECO:0000256" key="33">
    <source>
        <dbReference type="ARBA" id="ARBA00050915"/>
    </source>
</evidence>
<evidence type="ECO:0000256" key="9">
    <source>
        <dbReference type="ARBA" id="ARBA00022989"/>
    </source>
</evidence>
<evidence type="ECO:0000256" key="35">
    <source>
        <dbReference type="ARBA" id="ARBA00051459"/>
    </source>
</evidence>
<feature type="transmembrane region" description="Helical" evidence="47">
    <location>
        <begin position="643"/>
        <end position="664"/>
    </location>
</feature>
<dbReference type="GO" id="GO:0035673">
    <property type="term" value="F:oligopeptide transmembrane transporter activity"/>
    <property type="evidence" value="ECO:0007669"/>
    <property type="project" value="InterPro"/>
</dbReference>
<evidence type="ECO:0000256" key="11">
    <source>
        <dbReference type="ARBA" id="ARBA00023180"/>
    </source>
</evidence>
<proteinExistence type="inferred from homology"/>
<comment type="function">
    <text evidence="28">Electrogenic proton-coupled amino-acid transporter that transports oligopeptides of 2 to 4 amino acids with a preference for dipeptides. Transports neutral and monovalently charged peptides with a proton to peptide stoichiometry of 1:1 or 2:1. Primarily responsible for the absorption of dietary di- and tripeptides from the small intestinal lumen. Mediates transepithelial transport of muramyl and N-formylated bacterial dipeptides contributing to recognition of pathogenic bacteria by the mucosal immune system.</text>
</comment>
<feature type="transmembrane region" description="Helical" evidence="47">
    <location>
        <begin position="154"/>
        <end position="174"/>
    </location>
</feature>
<evidence type="ECO:0000256" key="17">
    <source>
        <dbReference type="ARBA" id="ARBA00036064"/>
    </source>
</evidence>
<sequence>PTCAGYPLSIFFIIINEFCERFSYYGMRAVLVLYFKYFLQWDDKLSTTIYHTFVALCYFTPILGALIADSWLGKFLTIVSLSFVYTVGQAVMAVSSINDLTDYNRDGSPDNVQLHIALSIIGLILIALGTGGIKPCVSAFGGDQFDDDQEKQRSTFFSIFYLSINAGSLISTIITPILRAQQCGIHSKQLCYPLAFGVPAALMAISLVVFIAGSRMYKKVKPQGNIMIQVFKCVGFAIRNRFRHRSKEFPKREHWLDWASEKYDKQLIAQTKMVLKVLFLYIPLPMFWAIFDQQGSRWTLQATTMDGNFGAIQIQPDQMQTVNPILIIIMVPVVDTVLYPLIKKCKINFTPLRKITVGMFLASLAFVAAALVQVQIDKTIPVFPADGQSQIKIINLGTDNAIVQFQPQLQNVTVKSMESVSYMTFETSRLQSLNIISGNKTTTKEIKLPGENRHTLGIKAHATDIVARLLLDNVTSKPEGNNLIRFINNLPDPINVTLGDTYFGKVMPLSASDYNVFPGGRDYVIFASGGLLTYCSDISERFAFGSAYTIVINKCTSGNLTAIYSEDIPPNTVHMAWQIPQYFILTCAEVVFSVTGLEFSYSQAPPNMKAVLQAGWLLTVAVGNIIVLIVTGASKLSEKWAEYVLFAALLLVVCVIFAIMAYFYTYVDPNEIEAQLDEDEKQHKKNQDAHEKQGEVVSRM</sequence>
<evidence type="ECO:0000256" key="24">
    <source>
        <dbReference type="ARBA" id="ARBA00041093"/>
    </source>
</evidence>
<evidence type="ECO:0000256" key="36">
    <source>
        <dbReference type="ARBA" id="ARBA00051565"/>
    </source>
</evidence>
<evidence type="ECO:0000256" key="12">
    <source>
        <dbReference type="ARBA" id="ARBA00023494"/>
    </source>
</evidence>
<comment type="catalytic activity">
    <reaction evidence="39">
        <text>N(alpha)-formyl-L-methionyl-L-leucyl-L-phenylalanine(out) + 2 H(+)(out) = N(alpha)-formyl-L-methionyl-L-leucyl-L-phenylalanine(in) + 2 H(+)(in)</text>
        <dbReference type="Rhea" id="RHEA:75399"/>
        <dbReference type="ChEBI" id="CHEBI:15378"/>
        <dbReference type="ChEBI" id="CHEBI:194314"/>
    </reaction>
</comment>
<evidence type="ECO:0000256" key="38">
    <source>
        <dbReference type="ARBA" id="ARBA00051804"/>
    </source>
</evidence>
<comment type="catalytic activity">
    <reaction evidence="41">
        <text>L-leucyl-L-proline(out) + H(+)(out) = L-leucyl-L-proline(in) + H(+)(in)</text>
        <dbReference type="Rhea" id="RHEA:64424"/>
        <dbReference type="ChEBI" id="CHEBI:15378"/>
        <dbReference type="ChEBI" id="CHEBI:155847"/>
    </reaction>
    <physiologicalReaction direction="left-to-right" evidence="41">
        <dbReference type="Rhea" id="RHEA:64425"/>
    </physiologicalReaction>
</comment>
<comment type="catalytic activity">
    <reaction evidence="19">
        <text>glycyl-L-aspartate(out) + 2 H(+)(out) = glycyl-L-aspartate(in) + 2 H(+)(in)</text>
        <dbReference type="Rhea" id="RHEA:71687"/>
        <dbReference type="ChEBI" id="CHEBI:15378"/>
        <dbReference type="ChEBI" id="CHEBI:191204"/>
    </reaction>
    <physiologicalReaction direction="left-to-right" evidence="19">
        <dbReference type="Rhea" id="RHEA:71688"/>
    </physiologicalReaction>
    <physiologicalReaction direction="right-to-left" evidence="19">
        <dbReference type="Rhea" id="RHEA:71689"/>
    </physiologicalReaction>
</comment>
<comment type="catalytic activity">
    <reaction evidence="32">
        <text>L-alanyl-L-valine(out) + H(+)(out) = L-alanyl-L-valine(in) + H(+)(in)</text>
        <dbReference type="Rhea" id="RHEA:72615"/>
        <dbReference type="ChEBI" id="CHEBI:15378"/>
        <dbReference type="ChEBI" id="CHEBI:192471"/>
    </reaction>
    <physiologicalReaction direction="left-to-right" evidence="32">
        <dbReference type="Rhea" id="RHEA:72616"/>
    </physiologicalReaction>
</comment>
<evidence type="ECO:0000313" key="49">
    <source>
        <dbReference type="Proteomes" id="UP000566440"/>
    </source>
</evidence>
<dbReference type="PROSITE" id="PS01023">
    <property type="entry name" value="PTR2_2"/>
    <property type="match status" value="1"/>
</dbReference>
<keyword evidence="6" id="KW-0769">Symport</keyword>
<evidence type="ECO:0000256" key="40">
    <source>
        <dbReference type="ARBA" id="ARBA00052105"/>
    </source>
</evidence>
<comment type="catalytic activity">
    <reaction evidence="43">
        <text>L-methionyl-L-phenylalanyl-L-methionine(out) + H(+)(out) = L-methionyl-L-phenylalanyl-L-methionine(in) + H(+)(in)</text>
        <dbReference type="Rhea" id="RHEA:71719"/>
        <dbReference type="ChEBI" id="CHEBI:15378"/>
        <dbReference type="ChEBI" id="CHEBI:191211"/>
    </reaction>
    <physiologicalReaction direction="left-to-right" evidence="43">
        <dbReference type="Rhea" id="RHEA:71720"/>
    </physiologicalReaction>
</comment>
<dbReference type="GO" id="GO:0016324">
    <property type="term" value="C:apical plasma membrane"/>
    <property type="evidence" value="ECO:0007669"/>
    <property type="project" value="UniProtKB-SubCell"/>
</dbReference>
<keyword evidence="8" id="KW-0653">Protein transport</keyword>
<evidence type="ECO:0000256" key="1">
    <source>
        <dbReference type="ARBA" id="ARBA00004424"/>
    </source>
</evidence>
<evidence type="ECO:0000256" key="2">
    <source>
        <dbReference type="ARBA" id="ARBA00005982"/>
    </source>
</evidence>
<evidence type="ECO:0000256" key="41">
    <source>
        <dbReference type="ARBA" id="ARBA00052153"/>
    </source>
</evidence>
<feature type="region of interest" description="Disordered" evidence="46">
    <location>
        <begin position="678"/>
        <end position="700"/>
    </location>
</feature>
<evidence type="ECO:0000256" key="45">
    <source>
        <dbReference type="RuleBase" id="RU003755"/>
    </source>
</evidence>
<evidence type="ECO:0000256" key="3">
    <source>
        <dbReference type="ARBA" id="ARBA00022448"/>
    </source>
</evidence>
<keyword evidence="9 47" id="KW-1133">Transmembrane helix</keyword>
<accession>A0A7K9TJF9</accession>
<evidence type="ECO:0000256" key="39">
    <source>
        <dbReference type="ARBA" id="ARBA00052040"/>
    </source>
</evidence>
<evidence type="ECO:0000256" key="46">
    <source>
        <dbReference type="SAM" id="MobiDB-lite"/>
    </source>
</evidence>
<evidence type="ECO:0000256" key="14">
    <source>
        <dbReference type="ARBA" id="ARBA00023617"/>
    </source>
</evidence>
<comment type="catalytic activity">
    <reaction evidence="34">
        <text>L-tyrosylglycine(out) + H(+)(out) = L-tyrosylglycine(in) + H(+)(in)</text>
        <dbReference type="Rhea" id="RHEA:71711"/>
        <dbReference type="ChEBI" id="CHEBI:15378"/>
        <dbReference type="ChEBI" id="CHEBI:191210"/>
    </reaction>
    <physiologicalReaction direction="left-to-right" evidence="34">
        <dbReference type="Rhea" id="RHEA:71712"/>
    </physiologicalReaction>
</comment>
<comment type="catalytic activity">
    <reaction evidence="30">
        <text>L-aspartyl-glycine(out) + 2 H(+)(out) = L-aspartyl-glycine(in) + 2 H(+)(in)</text>
        <dbReference type="Rhea" id="RHEA:71683"/>
        <dbReference type="ChEBI" id="CHEBI:15378"/>
        <dbReference type="ChEBI" id="CHEBI:191203"/>
    </reaction>
    <physiologicalReaction direction="left-to-right" evidence="30">
        <dbReference type="Rhea" id="RHEA:71684"/>
    </physiologicalReaction>
</comment>
<dbReference type="GO" id="GO:0015031">
    <property type="term" value="P:protein transport"/>
    <property type="evidence" value="ECO:0007669"/>
    <property type="project" value="UniProtKB-KW"/>
</dbReference>
<comment type="catalytic activity">
    <reaction evidence="15">
        <text>carnosine(out) + H(+)(out) = carnosine(in) + H(+)(in)</text>
        <dbReference type="Rhea" id="RHEA:64404"/>
        <dbReference type="ChEBI" id="CHEBI:15378"/>
        <dbReference type="ChEBI" id="CHEBI:57485"/>
    </reaction>
    <physiologicalReaction direction="left-to-right" evidence="15">
        <dbReference type="Rhea" id="RHEA:64405"/>
    </physiologicalReaction>
</comment>
<evidence type="ECO:0000256" key="13">
    <source>
        <dbReference type="ARBA" id="ARBA00023522"/>
    </source>
</evidence>
<evidence type="ECO:0000256" key="43">
    <source>
        <dbReference type="ARBA" id="ARBA00052549"/>
    </source>
</evidence>
<evidence type="ECO:0000313" key="48">
    <source>
        <dbReference type="EMBL" id="NXI48597.1"/>
    </source>
</evidence>
<dbReference type="InterPro" id="IPR004768">
    <property type="entry name" value="Oligopep_transport"/>
</dbReference>
<evidence type="ECO:0000256" key="28">
    <source>
        <dbReference type="ARBA" id="ARBA00045775"/>
    </source>
</evidence>
<dbReference type="OrthoDB" id="205993at2759"/>
<dbReference type="Gene3D" id="1.20.1250.20">
    <property type="entry name" value="MFS general substrate transporter like domains"/>
    <property type="match status" value="2"/>
</dbReference>
<evidence type="ECO:0000256" key="27">
    <source>
        <dbReference type="ARBA" id="ARBA00043099"/>
    </source>
</evidence>
<comment type="catalytic activity">
    <reaction evidence="35">
        <text>L-phenylalanyl-L-leucine(out) + H(+)(out) = L-phenylalanyl-L-leucine(in) + H(+)(in)</text>
        <dbReference type="Rhea" id="RHEA:71699"/>
        <dbReference type="ChEBI" id="CHEBI:15378"/>
        <dbReference type="ChEBI" id="CHEBI:190710"/>
    </reaction>
    <physiologicalReaction direction="left-to-right" evidence="35">
        <dbReference type="Rhea" id="RHEA:71700"/>
    </physiologicalReaction>
</comment>
<dbReference type="PANTHER" id="PTHR11654">
    <property type="entry name" value="OLIGOPEPTIDE TRANSPORTER-RELATED"/>
    <property type="match status" value="1"/>
</dbReference>
<comment type="catalytic activity">
    <reaction evidence="16">
        <text>glycyl-L-leucine(out) + H(+)(out) = glycyl-L-leucine(in) + H(+)(in)</text>
        <dbReference type="Rhea" id="RHEA:71675"/>
        <dbReference type="ChEBI" id="CHEBI:15378"/>
        <dbReference type="ChEBI" id="CHEBI:143163"/>
    </reaction>
    <physiologicalReaction direction="left-to-right" evidence="16">
        <dbReference type="Rhea" id="RHEA:71676"/>
    </physiologicalReaction>
</comment>
<comment type="catalytic activity">
    <reaction evidence="31">
        <text>L-lysyl-glycine(out) + H(+)(out) = L-lysyl-glycine(in) + H(+)(in)</text>
        <dbReference type="Rhea" id="RHEA:71679"/>
        <dbReference type="ChEBI" id="CHEBI:15378"/>
        <dbReference type="ChEBI" id="CHEBI:191202"/>
    </reaction>
    <physiologicalReaction direction="left-to-right" evidence="31">
        <dbReference type="Rhea" id="RHEA:71680"/>
    </physiologicalReaction>
    <physiologicalReaction direction="right-to-left" evidence="31">
        <dbReference type="Rhea" id="RHEA:71681"/>
    </physiologicalReaction>
</comment>
<comment type="catalytic activity">
    <reaction evidence="36">
        <text>L-alanyl-L-lysine(out) + H(+)(out) = L-alanyl-L-lysine(in) + H(+)(in)</text>
        <dbReference type="Rhea" id="RHEA:72611"/>
        <dbReference type="ChEBI" id="CHEBI:15378"/>
        <dbReference type="ChEBI" id="CHEBI:192470"/>
    </reaction>
    <physiologicalReaction direction="left-to-right" evidence="36">
        <dbReference type="Rhea" id="RHEA:72612"/>
    </physiologicalReaction>
</comment>
<evidence type="ECO:0000256" key="37">
    <source>
        <dbReference type="ARBA" id="ARBA00051580"/>
    </source>
</evidence>
<evidence type="ECO:0000256" key="22">
    <source>
        <dbReference type="ARBA" id="ARBA00036857"/>
    </source>
</evidence>
<evidence type="ECO:0000256" key="29">
    <source>
        <dbReference type="ARBA" id="ARBA00050347"/>
    </source>
</evidence>
<evidence type="ECO:0000256" key="21">
    <source>
        <dbReference type="ARBA" id="ARBA00036681"/>
    </source>
</evidence>
<evidence type="ECO:0000256" key="18">
    <source>
        <dbReference type="ARBA" id="ARBA00036337"/>
    </source>
</evidence>
<comment type="catalytic activity">
    <reaction evidence="37">
        <text>L-alanyl-L-prolylglycine(out) + H(+)(out) = L-alanyl-L-prolylglycine(in) + H(+)(in)</text>
        <dbReference type="Rhea" id="RHEA:64432"/>
        <dbReference type="ChEBI" id="CHEBI:15378"/>
        <dbReference type="ChEBI" id="CHEBI:155849"/>
    </reaction>
    <physiologicalReaction direction="left-to-right" evidence="37">
        <dbReference type="Rhea" id="RHEA:64433"/>
    </physiologicalReaction>
</comment>
<comment type="catalytic activity">
    <reaction evidence="20">
        <text>glycyl-L-proline(out) + H(+)(out) = glycyl-L-proline(in) + H(+)(in)</text>
        <dbReference type="Rhea" id="RHEA:64428"/>
        <dbReference type="ChEBI" id="CHEBI:15378"/>
        <dbReference type="ChEBI" id="CHEBI:73779"/>
    </reaction>
    <physiologicalReaction direction="left-to-right" evidence="20">
        <dbReference type="Rhea" id="RHEA:64429"/>
    </physiologicalReaction>
</comment>
<organism evidence="48 49">
    <name type="scientific">Galbula dea</name>
    <dbReference type="NCBI Taxonomy" id="1109041"/>
    <lineage>
        <taxon>Eukaryota</taxon>
        <taxon>Metazoa</taxon>
        <taxon>Chordata</taxon>
        <taxon>Craniata</taxon>
        <taxon>Vertebrata</taxon>
        <taxon>Euteleostomi</taxon>
        <taxon>Archelosauria</taxon>
        <taxon>Archosauria</taxon>
        <taxon>Dinosauria</taxon>
        <taxon>Saurischia</taxon>
        <taxon>Theropoda</taxon>
        <taxon>Coelurosauria</taxon>
        <taxon>Aves</taxon>
        <taxon>Neognathae</taxon>
        <taxon>Neoaves</taxon>
        <taxon>Telluraves</taxon>
        <taxon>Coraciimorphae</taxon>
        <taxon>Piciformes</taxon>
        <taxon>Galbulidae</taxon>
        <taxon>Galbula</taxon>
    </lineage>
</organism>
<dbReference type="AlphaFoldDB" id="A0A7K9TJF9"/>
<comment type="subcellular location">
    <subcellularLocation>
        <location evidence="1">Apical cell membrane</location>
        <topology evidence="1">Multi-pass membrane protein</topology>
    </subcellularLocation>
    <subcellularLocation>
        <location evidence="45">Membrane</location>
        <topology evidence="45">Multi-pass membrane protein</topology>
    </subcellularLocation>
</comment>
<keyword evidence="3 45" id="KW-0813">Transport</keyword>
<dbReference type="InterPro" id="IPR000109">
    <property type="entry name" value="POT_fam"/>
</dbReference>
<dbReference type="Pfam" id="PF00854">
    <property type="entry name" value="PTR2"/>
    <property type="match status" value="2"/>
</dbReference>
<dbReference type="PROSITE" id="PS01022">
    <property type="entry name" value="PTR2_1"/>
    <property type="match status" value="1"/>
</dbReference>
<comment type="catalytic activity">
    <reaction evidence="29">
        <text>L-alanyl-L-proline(out) + H(+)(out) = L-alanyl-L-proline(in) + H(+)(in)</text>
        <dbReference type="Rhea" id="RHEA:64420"/>
        <dbReference type="ChEBI" id="CHEBI:15378"/>
        <dbReference type="ChEBI" id="CHEBI:155848"/>
    </reaction>
    <physiologicalReaction direction="left-to-right" evidence="29">
        <dbReference type="Rhea" id="RHEA:64421"/>
    </physiologicalReaction>
</comment>
<name>A0A7K9TJF9_9PICI</name>
<feature type="transmembrane region" description="Helical" evidence="47">
    <location>
        <begin position="114"/>
        <end position="133"/>
    </location>
</feature>
<evidence type="ECO:0000256" key="5">
    <source>
        <dbReference type="ARBA" id="ARBA00022692"/>
    </source>
</evidence>
<comment type="catalytic activity">
    <reaction evidence="22">
        <text>an L-amino acid tripeptide(out) + H(+)(out) = an L-amino acid tripeptide(in) + H(+)(in)</text>
        <dbReference type="Rhea" id="RHEA:64400"/>
        <dbReference type="ChEBI" id="CHEBI:15378"/>
        <dbReference type="ChEBI" id="CHEBI:155837"/>
    </reaction>
    <physiologicalReaction direction="left-to-right" evidence="22">
        <dbReference type="Rhea" id="RHEA:64401"/>
    </physiologicalReaction>
</comment>
<feature type="non-terminal residue" evidence="48">
    <location>
        <position position="1"/>
    </location>
</feature>
<dbReference type="EMBL" id="VWZX01013781">
    <property type="protein sequence ID" value="NXI48597.1"/>
    <property type="molecule type" value="Genomic_DNA"/>
</dbReference>
<comment type="catalytic activity">
    <reaction evidence="40">
        <text>L-leucyl-L-leucine(out) + H(+)(out) = L-leucyl-L-leucine(in) + H(+)(in)</text>
        <dbReference type="Rhea" id="RHEA:71715"/>
        <dbReference type="ChEBI" id="CHEBI:15378"/>
        <dbReference type="ChEBI" id="CHEBI:191208"/>
    </reaction>
    <physiologicalReaction direction="left-to-right" evidence="40">
        <dbReference type="Rhea" id="RHEA:71716"/>
    </physiologicalReaction>
</comment>
<evidence type="ECO:0000256" key="8">
    <source>
        <dbReference type="ARBA" id="ARBA00022927"/>
    </source>
</evidence>